<evidence type="ECO:0000313" key="2">
    <source>
        <dbReference type="EMBL" id="GMR30306.1"/>
    </source>
</evidence>
<name>A0AAN5C6G3_9BILA</name>
<proteinExistence type="predicted"/>
<accession>A0AAN5C6G3</accession>
<protein>
    <submittedName>
        <fullName evidence="2">Uncharacterized protein</fullName>
    </submittedName>
</protein>
<evidence type="ECO:0000256" key="1">
    <source>
        <dbReference type="SAM" id="MobiDB-lite"/>
    </source>
</evidence>
<dbReference type="AlphaFoldDB" id="A0AAN5C6G3"/>
<feature type="non-terminal residue" evidence="2">
    <location>
        <position position="1"/>
    </location>
</feature>
<feature type="region of interest" description="Disordered" evidence="1">
    <location>
        <begin position="122"/>
        <end position="148"/>
    </location>
</feature>
<evidence type="ECO:0000313" key="3">
    <source>
        <dbReference type="Proteomes" id="UP001328107"/>
    </source>
</evidence>
<dbReference type="EMBL" id="BTRK01000001">
    <property type="protein sequence ID" value="GMR30306.1"/>
    <property type="molecule type" value="Genomic_DNA"/>
</dbReference>
<gene>
    <name evidence="2" type="ORF">PMAYCL1PPCAC_00501</name>
</gene>
<keyword evidence="3" id="KW-1185">Reference proteome</keyword>
<sequence>KNQRERCWLNPMVAVDEFRATGIMFYEQSKLQNPNSSNVGLANVYMKLLQQHGDQWMQLLHEKIGEIKPCCEWCNLSFDDCGEYYNHLLTYTHLYYAHPFDHCTLTFNYSVNKQHVAVGLAAAAQRNRQHEQPDQPPNQESDEEMDES</sequence>
<comment type="caution">
    <text evidence="2">The sequence shown here is derived from an EMBL/GenBank/DDBJ whole genome shotgun (WGS) entry which is preliminary data.</text>
</comment>
<reference evidence="3" key="1">
    <citation type="submission" date="2022-10" db="EMBL/GenBank/DDBJ databases">
        <title>Genome assembly of Pristionchus species.</title>
        <authorList>
            <person name="Yoshida K."/>
            <person name="Sommer R.J."/>
        </authorList>
    </citation>
    <scope>NUCLEOTIDE SEQUENCE [LARGE SCALE GENOMIC DNA]</scope>
    <source>
        <strain evidence="3">RS5460</strain>
    </source>
</reference>
<dbReference type="Proteomes" id="UP001328107">
    <property type="component" value="Unassembled WGS sequence"/>
</dbReference>
<organism evidence="2 3">
    <name type="scientific">Pristionchus mayeri</name>
    <dbReference type="NCBI Taxonomy" id="1317129"/>
    <lineage>
        <taxon>Eukaryota</taxon>
        <taxon>Metazoa</taxon>
        <taxon>Ecdysozoa</taxon>
        <taxon>Nematoda</taxon>
        <taxon>Chromadorea</taxon>
        <taxon>Rhabditida</taxon>
        <taxon>Rhabditina</taxon>
        <taxon>Diplogasteromorpha</taxon>
        <taxon>Diplogasteroidea</taxon>
        <taxon>Neodiplogasteridae</taxon>
        <taxon>Pristionchus</taxon>
    </lineage>
</organism>